<dbReference type="OrthoDB" id="4642317at2759"/>
<name>A0A9P8VFX8_9PEZI</name>
<keyword evidence="1" id="KW-0732">Signal</keyword>
<sequence>MKFAGLKALGVALLAATSTSAAALAPRADDDAPRDLESLSILTKAADSLVAPALANKNSALSGSPRSLTRLVRQIVTPFVWPNSTYYHDETLLPHIEEMLDVLVQRQHCDGTYSVGNRHSPPDTGFLIEDFGIMVRILERDGHEASQPIADTIRDILSKAGPGLAAGGIHTPNHRWKICGALSRISNIIGDESLLDRVDEWLAEGIDIDVDGIYSERSPNYYSAVSNPSLLTVAHELNKTELIEHVRKNLELTIEHAEPNGEVETVMSRRQDQTQAQPDNIQAFYVQFRELALRDKNGRFAAMARLLEERYGSRLGDYLAPLIERPELAALLPEPETPWADYKKHYAKVGLFRERRGKLTAAAFGGSDWYANGEQTAFYNRFASGLSTNPTLFRAWNGKLALDGVRLVPQFFTMGHFRSNGLSVSDGGVVTLGSEMEVPYYLPMPADQRDANGEYALGRSVADGRFYAALDFANRPTSMRRLKTDVVIKPTDAGYDLEFEVSGERDVEVTIELTFREGGAFGGAMKQLTDTNGVKTFHLVEGEGSYSLGEDTITFGPGNGEGLVSNDAGEQYSWHAGSLVLRGHKVFVTGVAPFQYTLNLGFQ</sequence>
<protein>
    <submittedName>
        <fullName evidence="2">Uncharacterized protein</fullName>
    </submittedName>
</protein>
<evidence type="ECO:0000313" key="2">
    <source>
        <dbReference type="EMBL" id="KAH6692202.1"/>
    </source>
</evidence>
<dbReference type="AlphaFoldDB" id="A0A9P8VFX8"/>
<gene>
    <name evidence="2" type="ORF">F5X68DRAFT_250391</name>
</gene>
<feature type="chain" id="PRO_5040498195" evidence="1">
    <location>
        <begin position="24"/>
        <end position="603"/>
    </location>
</feature>
<comment type="caution">
    <text evidence="2">The sequence shown here is derived from an EMBL/GenBank/DDBJ whole genome shotgun (WGS) entry which is preliminary data.</text>
</comment>
<evidence type="ECO:0000256" key="1">
    <source>
        <dbReference type="SAM" id="SignalP"/>
    </source>
</evidence>
<feature type="signal peptide" evidence="1">
    <location>
        <begin position="1"/>
        <end position="23"/>
    </location>
</feature>
<dbReference type="Proteomes" id="UP000770015">
    <property type="component" value="Unassembled WGS sequence"/>
</dbReference>
<proteinExistence type="predicted"/>
<organism evidence="2 3">
    <name type="scientific">Plectosphaerella plurivora</name>
    <dbReference type="NCBI Taxonomy" id="936078"/>
    <lineage>
        <taxon>Eukaryota</taxon>
        <taxon>Fungi</taxon>
        <taxon>Dikarya</taxon>
        <taxon>Ascomycota</taxon>
        <taxon>Pezizomycotina</taxon>
        <taxon>Sordariomycetes</taxon>
        <taxon>Hypocreomycetidae</taxon>
        <taxon>Glomerellales</taxon>
        <taxon>Plectosphaerellaceae</taxon>
        <taxon>Plectosphaerella</taxon>
    </lineage>
</organism>
<accession>A0A9P8VFX8</accession>
<reference evidence="2" key="1">
    <citation type="journal article" date="2021" name="Nat. Commun.">
        <title>Genetic determinants of endophytism in the Arabidopsis root mycobiome.</title>
        <authorList>
            <person name="Mesny F."/>
            <person name="Miyauchi S."/>
            <person name="Thiergart T."/>
            <person name="Pickel B."/>
            <person name="Atanasova L."/>
            <person name="Karlsson M."/>
            <person name="Huettel B."/>
            <person name="Barry K.W."/>
            <person name="Haridas S."/>
            <person name="Chen C."/>
            <person name="Bauer D."/>
            <person name="Andreopoulos W."/>
            <person name="Pangilinan J."/>
            <person name="LaButti K."/>
            <person name="Riley R."/>
            <person name="Lipzen A."/>
            <person name="Clum A."/>
            <person name="Drula E."/>
            <person name="Henrissat B."/>
            <person name="Kohler A."/>
            <person name="Grigoriev I.V."/>
            <person name="Martin F.M."/>
            <person name="Hacquard S."/>
        </authorList>
    </citation>
    <scope>NUCLEOTIDE SEQUENCE</scope>
    <source>
        <strain evidence="2">MPI-SDFR-AT-0117</strain>
    </source>
</reference>
<evidence type="ECO:0000313" key="3">
    <source>
        <dbReference type="Proteomes" id="UP000770015"/>
    </source>
</evidence>
<keyword evidence="3" id="KW-1185">Reference proteome</keyword>
<dbReference type="EMBL" id="JAGSXJ010000004">
    <property type="protein sequence ID" value="KAH6692202.1"/>
    <property type="molecule type" value="Genomic_DNA"/>
</dbReference>